<name>A0A318PI62_KOMXY</name>
<proteinExistence type="predicted"/>
<dbReference type="Proteomes" id="UP000248257">
    <property type="component" value="Unassembled WGS sequence"/>
</dbReference>
<evidence type="ECO:0000313" key="2">
    <source>
        <dbReference type="EMBL" id="PYD55825.1"/>
    </source>
</evidence>
<keyword evidence="3" id="KW-1185">Reference proteome</keyword>
<comment type="caution">
    <text evidence="2">The sequence shown here is derived from an EMBL/GenBank/DDBJ whole genome shotgun (WGS) entry which is preliminary data.</text>
</comment>
<protein>
    <recommendedName>
        <fullName evidence="1">Imm33-like domain-containing protein</fullName>
    </recommendedName>
</protein>
<dbReference type="Pfam" id="PF24719">
    <property type="entry name" value="Imm33-like"/>
    <property type="match status" value="1"/>
</dbReference>
<reference evidence="2 3" key="1">
    <citation type="submission" date="2017-07" db="EMBL/GenBank/DDBJ databases">
        <title>A draft genome sequence of Komagataeibacter xylinus LMG 1515.</title>
        <authorList>
            <person name="Skraban J."/>
            <person name="Cleenwerck I."/>
            <person name="Vandamme P."/>
            <person name="Trcek J."/>
        </authorList>
    </citation>
    <scope>NUCLEOTIDE SEQUENCE [LARGE SCALE GENOMIC DNA]</scope>
    <source>
        <strain evidence="2 3">LMG 1515</strain>
    </source>
</reference>
<gene>
    <name evidence="2" type="ORF">CFR75_14385</name>
</gene>
<dbReference type="AlphaFoldDB" id="A0A318PI62"/>
<dbReference type="InterPro" id="IPR056509">
    <property type="entry name" value="Imm33-like"/>
</dbReference>
<accession>A0A318PI62</accession>
<sequence length="116" mass="13649">MENSPYKEIQMDVCHRFRAPYYDCGWNLKLGISRNVRTGLLPIRGVRTPPENGTSGWYIWAGEEMSQAEDFFVPLHTRHIPHWCKIVIPYLGLAPGWRFIVTPDYEDVWHKDNTEE</sequence>
<feature type="domain" description="Imm33-like" evidence="1">
    <location>
        <begin position="10"/>
        <end position="110"/>
    </location>
</feature>
<dbReference type="OrthoDB" id="7063432at2"/>
<dbReference type="STRING" id="1220579.GCA_001571345_02974"/>
<organism evidence="2 3">
    <name type="scientific">Komagataeibacter xylinus</name>
    <name type="common">Gluconacetobacter xylinus</name>
    <dbReference type="NCBI Taxonomy" id="28448"/>
    <lineage>
        <taxon>Bacteria</taxon>
        <taxon>Pseudomonadati</taxon>
        <taxon>Pseudomonadota</taxon>
        <taxon>Alphaproteobacteria</taxon>
        <taxon>Acetobacterales</taxon>
        <taxon>Acetobacteraceae</taxon>
        <taxon>Komagataeibacter</taxon>
    </lineage>
</organism>
<evidence type="ECO:0000259" key="1">
    <source>
        <dbReference type="Pfam" id="PF24719"/>
    </source>
</evidence>
<dbReference type="RefSeq" id="WP_082770899.1">
    <property type="nucleotide sequence ID" value="NZ_CP025269.1"/>
</dbReference>
<dbReference type="EMBL" id="NKUC01000046">
    <property type="protein sequence ID" value="PYD55825.1"/>
    <property type="molecule type" value="Genomic_DNA"/>
</dbReference>
<evidence type="ECO:0000313" key="3">
    <source>
        <dbReference type="Proteomes" id="UP000248257"/>
    </source>
</evidence>